<feature type="transmembrane region" description="Helical" evidence="8">
    <location>
        <begin position="95"/>
        <end position="120"/>
    </location>
</feature>
<dbReference type="PIRSF" id="PIRSF006060">
    <property type="entry name" value="AA_transporter"/>
    <property type="match status" value="1"/>
</dbReference>
<organism evidence="10 11">
    <name type="scientific">Paeniglutamicibacter sulfureus</name>
    <dbReference type="NCBI Taxonomy" id="43666"/>
    <lineage>
        <taxon>Bacteria</taxon>
        <taxon>Bacillati</taxon>
        <taxon>Actinomycetota</taxon>
        <taxon>Actinomycetes</taxon>
        <taxon>Micrococcales</taxon>
        <taxon>Micrococcaceae</taxon>
        <taxon>Paeniglutamicibacter</taxon>
    </lineage>
</organism>
<name>A0ABU2BJZ2_9MICC</name>
<evidence type="ECO:0000256" key="6">
    <source>
        <dbReference type="ARBA" id="ARBA00023136"/>
    </source>
</evidence>
<feature type="transmembrane region" description="Helical" evidence="8">
    <location>
        <begin position="156"/>
        <end position="178"/>
    </location>
</feature>
<keyword evidence="2" id="KW-0813">Transport</keyword>
<protein>
    <submittedName>
        <fullName evidence="10">AAT family amino acid transporter</fullName>
    </submittedName>
</protein>
<accession>A0ABU2BJZ2</accession>
<reference evidence="10 11" key="1">
    <citation type="submission" date="2023-07" db="EMBL/GenBank/DDBJ databases">
        <title>Sequencing the genomes of 1000 actinobacteria strains.</title>
        <authorList>
            <person name="Klenk H.-P."/>
        </authorList>
    </citation>
    <scope>NUCLEOTIDE SEQUENCE [LARGE SCALE GENOMIC DNA]</scope>
    <source>
        <strain evidence="10 11">DSM 20167</strain>
    </source>
</reference>
<evidence type="ECO:0000313" key="11">
    <source>
        <dbReference type="Proteomes" id="UP001183817"/>
    </source>
</evidence>
<evidence type="ECO:0000256" key="2">
    <source>
        <dbReference type="ARBA" id="ARBA00022448"/>
    </source>
</evidence>
<evidence type="ECO:0000256" key="4">
    <source>
        <dbReference type="ARBA" id="ARBA00022970"/>
    </source>
</evidence>
<dbReference type="Pfam" id="PF00324">
    <property type="entry name" value="AA_permease"/>
    <property type="match status" value="1"/>
</dbReference>
<evidence type="ECO:0000259" key="9">
    <source>
        <dbReference type="Pfam" id="PF00324"/>
    </source>
</evidence>
<feature type="transmembrane region" description="Helical" evidence="8">
    <location>
        <begin position="21"/>
        <end position="40"/>
    </location>
</feature>
<feature type="transmembrane region" description="Helical" evidence="8">
    <location>
        <begin position="333"/>
        <end position="352"/>
    </location>
</feature>
<evidence type="ECO:0000313" key="10">
    <source>
        <dbReference type="EMBL" id="MDR7358304.1"/>
    </source>
</evidence>
<dbReference type="RefSeq" id="WP_302263262.1">
    <property type="nucleotide sequence ID" value="NZ_BAAAWO010000001.1"/>
</dbReference>
<evidence type="ECO:0000256" key="5">
    <source>
        <dbReference type="ARBA" id="ARBA00022989"/>
    </source>
</evidence>
<sequence>MSNTQTAPKSASLSTRQITMMGLGGAIGAGLFIGSGQAVAVAGPGIVLAFALAGFLVILIMNMLGEMAAANPSSGSFSVYATKAMGPNAGAIIGWLYWIQGVIVIAAEATGAAAIVGGWLPGVSQGTWSLVFVALLTAVNLANVARFGQFEYWFSFLKVAAIVAFLGIGVAIILGLVPGVEATGLSNLVAHDGFLPNGVVGLCAGLLMVIFAFGGIEIVAIAAAESDDPRTSIRKAVRGVLFRVLVFYVGSALVMVSVLPWYSPELAASPFVAVLTFAHIPWIDSVMALVVVIALLSAMNANIYAASRMLLSLSERGIAPRVIQVRNRNKTPYVAVSASVILCTIAVVMNYLAPDLVMPMLLNAVGSTLLVTWGFIALSQLILRIRADRDPSIHLPVRMPLFPYLSILALAMLAGIVVLALFDPASRTQLLATLGLTVAIGVLNAVAQRRSRRRLAGGLGTPEETPASAVESRGDHRVS</sequence>
<comment type="caution">
    <text evidence="10">The sequence shown here is derived from an EMBL/GenBank/DDBJ whole genome shotgun (WGS) entry which is preliminary data.</text>
</comment>
<feature type="transmembrane region" description="Helical" evidence="8">
    <location>
        <begin position="282"/>
        <end position="306"/>
    </location>
</feature>
<feature type="region of interest" description="Disordered" evidence="7">
    <location>
        <begin position="454"/>
        <end position="479"/>
    </location>
</feature>
<feature type="transmembrane region" description="Helical" evidence="8">
    <location>
        <begin position="404"/>
        <end position="422"/>
    </location>
</feature>
<proteinExistence type="predicted"/>
<evidence type="ECO:0000256" key="8">
    <source>
        <dbReference type="SAM" id="Phobius"/>
    </source>
</evidence>
<evidence type="ECO:0000256" key="7">
    <source>
        <dbReference type="SAM" id="MobiDB-lite"/>
    </source>
</evidence>
<feature type="transmembrane region" description="Helical" evidence="8">
    <location>
        <begin position="364"/>
        <end position="383"/>
    </location>
</feature>
<keyword evidence="11" id="KW-1185">Reference proteome</keyword>
<feature type="transmembrane region" description="Helical" evidence="8">
    <location>
        <begin position="126"/>
        <end position="144"/>
    </location>
</feature>
<feature type="transmembrane region" description="Helical" evidence="8">
    <location>
        <begin position="198"/>
        <end position="220"/>
    </location>
</feature>
<feature type="transmembrane region" description="Helical" evidence="8">
    <location>
        <begin position="46"/>
        <end position="64"/>
    </location>
</feature>
<feature type="transmembrane region" description="Helical" evidence="8">
    <location>
        <begin position="240"/>
        <end position="262"/>
    </location>
</feature>
<dbReference type="EMBL" id="JAVDYI010000001">
    <property type="protein sequence ID" value="MDR7358304.1"/>
    <property type="molecule type" value="Genomic_DNA"/>
</dbReference>
<dbReference type="PANTHER" id="PTHR43495">
    <property type="entry name" value="GABA PERMEASE"/>
    <property type="match status" value="1"/>
</dbReference>
<evidence type="ECO:0000256" key="3">
    <source>
        <dbReference type="ARBA" id="ARBA00022692"/>
    </source>
</evidence>
<dbReference type="InterPro" id="IPR004840">
    <property type="entry name" value="Amino_acid_permease_CS"/>
</dbReference>
<keyword evidence="3 8" id="KW-0812">Transmembrane</keyword>
<keyword evidence="5 8" id="KW-1133">Transmembrane helix</keyword>
<gene>
    <name evidence="10" type="ORF">J2S64_001995</name>
</gene>
<dbReference type="Proteomes" id="UP001183817">
    <property type="component" value="Unassembled WGS sequence"/>
</dbReference>
<comment type="subcellular location">
    <subcellularLocation>
        <location evidence="1">Membrane</location>
        <topology evidence="1">Multi-pass membrane protein</topology>
    </subcellularLocation>
</comment>
<feature type="domain" description="Amino acid permease/ SLC12A" evidence="9">
    <location>
        <begin position="18"/>
        <end position="447"/>
    </location>
</feature>
<evidence type="ECO:0000256" key="1">
    <source>
        <dbReference type="ARBA" id="ARBA00004141"/>
    </source>
</evidence>
<keyword evidence="4" id="KW-0029">Amino-acid transport</keyword>
<dbReference type="Gene3D" id="1.20.1740.10">
    <property type="entry name" value="Amino acid/polyamine transporter I"/>
    <property type="match status" value="1"/>
</dbReference>
<dbReference type="PANTHER" id="PTHR43495:SF5">
    <property type="entry name" value="GAMMA-AMINOBUTYRIC ACID PERMEASE"/>
    <property type="match status" value="1"/>
</dbReference>
<dbReference type="PROSITE" id="PS00218">
    <property type="entry name" value="AMINO_ACID_PERMEASE_1"/>
    <property type="match status" value="1"/>
</dbReference>
<keyword evidence="6 8" id="KW-0472">Membrane</keyword>
<feature type="transmembrane region" description="Helical" evidence="8">
    <location>
        <begin position="428"/>
        <end position="447"/>
    </location>
</feature>
<dbReference type="InterPro" id="IPR004841">
    <property type="entry name" value="AA-permease/SLC12A_dom"/>
</dbReference>